<dbReference type="Gene3D" id="3.40.50.300">
    <property type="entry name" value="P-loop containing nucleotide triphosphate hydrolases"/>
    <property type="match status" value="1"/>
</dbReference>
<evidence type="ECO:0000313" key="2">
    <source>
        <dbReference type="Proteomes" id="UP000507245"/>
    </source>
</evidence>
<dbReference type="SUPFAM" id="SSF52540">
    <property type="entry name" value="P-loop containing nucleoside triphosphate hydrolases"/>
    <property type="match status" value="1"/>
</dbReference>
<organism evidence="1 2">
    <name type="scientific">Prunus armeniaca</name>
    <name type="common">Apricot</name>
    <name type="synonym">Armeniaca vulgaris</name>
    <dbReference type="NCBI Taxonomy" id="36596"/>
    <lineage>
        <taxon>Eukaryota</taxon>
        <taxon>Viridiplantae</taxon>
        <taxon>Streptophyta</taxon>
        <taxon>Embryophyta</taxon>
        <taxon>Tracheophyta</taxon>
        <taxon>Spermatophyta</taxon>
        <taxon>Magnoliopsida</taxon>
        <taxon>eudicotyledons</taxon>
        <taxon>Gunneridae</taxon>
        <taxon>Pentapetalae</taxon>
        <taxon>rosids</taxon>
        <taxon>fabids</taxon>
        <taxon>Rosales</taxon>
        <taxon>Rosaceae</taxon>
        <taxon>Amygdaloideae</taxon>
        <taxon>Amygdaleae</taxon>
        <taxon>Prunus</taxon>
    </lineage>
</organism>
<dbReference type="InterPro" id="IPR027417">
    <property type="entry name" value="P-loop_NTPase"/>
</dbReference>
<gene>
    <name evidence="1" type="ORF">ORAREDHAP_LOCUS30288</name>
</gene>
<dbReference type="AlphaFoldDB" id="A0A6J5XDT1"/>
<dbReference type="OrthoDB" id="10261522at2759"/>
<keyword evidence="2" id="KW-1185">Reference proteome</keyword>
<dbReference type="EMBL" id="CAEKKB010000005">
    <property type="protein sequence ID" value="CAB4309244.1"/>
    <property type="molecule type" value="Genomic_DNA"/>
</dbReference>
<proteinExistence type="predicted"/>
<evidence type="ECO:0000313" key="1">
    <source>
        <dbReference type="EMBL" id="CAB4309244.1"/>
    </source>
</evidence>
<dbReference type="Proteomes" id="UP000507245">
    <property type="component" value="Unassembled WGS sequence"/>
</dbReference>
<protein>
    <submittedName>
        <fullName evidence="1">Uncharacterized protein</fullName>
    </submittedName>
</protein>
<name>A0A6J5XDT1_PRUAR</name>
<accession>A0A6J5XDT1</accession>
<reference evidence="2" key="1">
    <citation type="journal article" date="2020" name="Genome Biol.">
        <title>Gamete binning: chromosome-level and haplotype-resolved genome assembly enabled by high-throughput single-cell sequencing of gamete genomes.</title>
        <authorList>
            <person name="Campoy J.A."/>
            <person name="Sun H."/>
            <person name="Goel M."/>
            <person name="Jiao W.-B."/>
            <person name="Folz-Donahue K."/>
            <person name="Wang N."/>
            <person name="Rubio M."/>
            <person name="Liu C."/>
            <person name="Kukat C."/>
            <person name="Ruiz D."/>
            <person name="Huettel B."/>
            <person name="Schneeberger K."/>
        </authorList>
    </citation>
    <scope>NUCLEOTIDE SEQUENCE [LARGE SCALE GENOMIC DNA]</scope>
    <source>
        <strain evidence="2">cv. Rojo Pasion</strain>
    </source>
</reference>
<sequence>MLRFTASPNFPYLVLRFMAPNFLLSRLAYVVDMSNHLLQGYAFPFRTASVSASDDVFTWDDVQQAFRTASVSASDDVFTWDDVVTISKPVQISGATRKTSKSAIALSLETHSEFLPFVFIAEHRTRAVGDVIKSLGEEHGPVPRHGGSVKGLDNEAYGVHMNGAGGLWPTLSITNAIGRDVLFCYDLKLPESFTPKNQDGEVESSNVKAPQALCIHLTRELAIQNMEVLQKMGKYTGINAECVVPTERTSSTSIQSRAPVSAQIVIGTHACRRQNRGSSRQAPGTGVVPAEGSPMLKEVKVGGWCRFPMWDSVQVAAVVTRVMRIRREGVSALVLVVLRLDMLG</sequence>